<evidence type="ECO:0000256" key="1">
    <source>
        <dbReference type="ARBA" id="ARBA00023015"/>
    </source>
</evidence>
<organism evidence="5 6">
    <name type="scientific">Hymenobacter setariae</name>
    <dbReference type="NCBI Taxonomy" id="2594794"/>
    <lineage>
        <taxon>Bacteria</taxon>
        <taxon>Pseudomonadati</taxon>
        <taxon>Bacteroidota</taxon>
        <taxon>Cytophagia</taxon>
        <taxon>Cytophagales</taxon>
        <taxon>Hymenobacteraceae</taxon>
        <taxon>Hymenobacter</taxon>
    </lineage>
</organism>
<comment type="caution">
    <text evidence="5">The sequence shown here is derived from an EMBL/GenBank/DDBJ whole genome shotgun (WGS) entry which is preliminary data.</text>
</comment>
<protein>
    <submittedName>
        <fullName evidence="5">Helix-turn-helix transcriptional regulator</fullName>
    </submittedName>
</protein>
<keyword evidence="2" id="KW-0238">DNA-binding</keyword>
<dbReference type="InterPro" id="IPR036390">
    <property type="entry name" value="WH_DNA-bd_sf"/>
</dbReference>
<evidence type="ECO:0000256" key="3">
    <source>
        <dbReference type="ARBA" id="ARBA00023163"/>
    </source>
</evidence>
<evidence type="ECO:0000259" key="4">
    <source>
        <dbReference type="PROSITE" id="PS51118"/>
    </source>
</evidence>
<keyword evidence="3" id="KW-0804">Transcription</keyword>
<gene>
    <name evidence="5" type="ORF">FNT36_13720</name>
</gene>
<evidence type="ECO:0000313" key="6">
    <source>
        <dbReference type="Proteomes" id="UP000317624"/>
    </source>
</evidence>
<feature type="domain" description="HTH hxlR-type" evidence="4">
    <location>
        <begin position="19"/>
        <end position="117"/>
    </location>
</feature>
<evidence type="ECO:0000256" key="2">
    <source>
        <dbReference type="ARBA" id="ARBA00023125"/>
    </source>
</evidence>
<keyword evidence="1" id="KW-0805">Transcription regulation</keyword>
<dbReference type="SUPFAM" id="SSF46785">
    <property type="entry name" value="Winged helix' DNA-binding domain"/>
    <property type="match status" value="1"/>
</dbReference>
<dbReference type="PANTHER" id="PTHR33204">
    <property type="entry name" value="TRANSCRIPTIONAL REGULATOR, MARR FAMILY"/>
    <property type="match status" value="1"/>
</dbReference>
<dbReference type="Gene3D" id="1.10.10.10">
    <property type="entry name" value="Winged helix-like DNA-binding domain superfamily/Winged helix DNA-binding domain"/>
    <property type="match status" value="1"/>
</dbReference>
<keyword evidence="6" id="KW-1185">Reference proteome</keyword>
<accession>A0A558BVL4</accession>
<dbReference type="AlphaFoldDB" id="A0A558BVL4"/>
<proteinExistence type="predicted"/>
<dbReference type="Proteomes" id="UP000317624">
    <property type="component" value="Unassembled WGS sequence"/>
</dbReference>
<dbReference type="InterPro" id="IPR036388">
    <property type="entry name" value="WH-like_DNA-bd_sf"/>
</dbReference>
<dbReference type="PANTHER" id="PTHR33204:SF29">
    <property type="entry name" value="TRANSCRIPTIONAL REGULATOR"/>
    <property type="match status" value="1"/>
</dbReference>
<dbReference type="GO" id="GO:0003677">
    <property type="term" value="F:DNA binding"/>
    <property type="evidence" value="ECO:0007669"/>
    <property type="project" value="UniProtKB-KW"/>
</dbReference>
<dbReference type="Pfam" id="PF01638">
    <property type="entry name" value="HxlR"/>
    <property type="match status" value="1"/>
</dbReference>
<dbReference type="InterPro" id="IPR002577">
    <property type="entry name" value="HTH_HxlR"/>
</dbReference>
<dbReference type="RefSeq" id="WP_144848561.1">
    <property type="nucleotide sequence ID" value="NZ_VMRJ01000003.1"/>
</dbReference>
<dbReference type="PROSITE" id="PS51118">
    <property type="entry name" value="HTH_HXLR"/>
    <property type="match status" value="1"/>
</dbReference>
<reference evidence="5 6" key="1">
    <citation type="submission" date="2019-07" db="EMBL/GenBank/DDBJ databases">
        <title>Hymenobacter sp. straun FUR1 Genome sequencing and assembly.</title>
        <authorList>
            <person name="Chhetri G."/>
        </authorList>
    </citation>
    <scope>NUCLEOTIDE SEQUENCE [LARGE SCALE GENOMIC DNA]</scope>
    <source>
        <strain evidence="5 6">Fur1</strain>
    </source>
</reference>
<name>A0A558BVL4_9BACT</name>
<evidence type="ECO:0000313" key="5">
    <source>
        <dbReference type="EMBL" id="TVT40529.1"/>
    </source>
</evidence>
<dbReference type="EMBL" id="VMRJ01000003">
    <property type="protein sequence ID" value="TVT40529.1"/>
    <property type="molecule type" value="Genomic_DNA"/>
</dbReference>
<dbReference type="OrthoDB" id="370168at2"/>
<sequence length="129" mass="14714">MKKPTSTNALNLAELLQTCPMLYGMQRLSGRYKVALLWHISQHYNRFGVLRKLLHPVTTKMLSQQLRELEADGLVSRTIYAEMPPRVEYALLPEAEELLGVLEGLRTWGDRLKQRALSELAVTAELAPR</sequence>